<name>A0A838CYY5_9BACI</name>
<dbReference type="Proteomes" id="UP000571017">
    <property type="component" value="Unassembled WGS sequence"/>
</dbReference>
<evidence type="ECO:0000313" key="1">
    <source>
        <dbReference type="EMBL" id="MBA2176875.1"/>
    </source>
</evidence>
<accession>A0A838CYY5</accession>
<dbReference type="EMBL" id="JACEFG010000005">
    <property type="protein sequence ID" value="MBA2176875.1"/>
    <property type="molecule type" value="Genomic_DNA"/>
</dbReference>
<gene>
    <name evidence="1" type="ORF">H0266_18505</name>
</gene>
<keyword evidence="2" id="KW-1185">Reference proteome</keyword>
<dbReference type="RefSeq" id="WP_181473936.1">
    <property type="nucleotide sequence ID" value="NZ_JACEFG010000005.1"/>
</dbReference>
<organism evidence="1 2">
    <name type="scientific">Halobacillus locisalis</name>
    <dbReference type="NCBI Taxonomy" id="220753"/>
    <lineage>
        <taxon>Bacteria</taxon>
        <taxon>Bacillati</taxon>
        <taxon>Bacillota</taxon>
        <taxon>Bacilli</taxon>
        <taxon>Bacillales</taxon>
        <taxon>Bacillaceae</taxon>
        <taxon>Halobacillus</taxon>
    </lineage>
</organism>
<dbReference type="AlphaFoldDB" id="A0A838CYY5"/>
<protein>
    <submittedName>
        <fullName evidence="1">Uncharacterized protein</fullName>
    </submittedName>
</protein>
<proteinExistence type="predicted"/>
<comment type="caution">
    <text evidence="1">The sequence shown here is derived from an EMBL/GenBank/DDBJ whole genome shotgun (WGS) entry which is preliminary data.</text>
</comment>
<sequence>MSILLHQRSEEYLKDVFSAYSDGGELPLFHTLSGRTIIHLYPVADTVDEHGELIGLVDALFFEVNIYNVETMTFWSTTSKDEIDLGIPCKARIFKDGSTVLIINRDIKIMDTQSLTVK</sequence>
<reference evidence="1 2" key="1">
    <citation type="journal article" date="2004" name="Extremophiles">
        <title>Halobacillus locisalis sp. nov., a halophilic bacterium isolated from a marine solar saltern of the Yellow Sea in Korea.</title>
        <authorList>
            <person name="Yoon J.H."/>
            <person name="Kang K.H."/>
            <person name="Oh T.K."/>
            <person name="Park Y.H."/>
        </authorList>
    </citation>
    <scope>NUCLEOTIDE SEQUENCE [LARGE SCALE GENOMIC DNA]</scope>
    <source>
        <strain evidence="1 2">KCTC 3788</strain>
    </source>
</reference>
<evidence type="ECO:0000313" key="2">
    <source>
        <dbReference type="Proteomes" id="UP000571017"/>
    </source>
</evidence>